<dbReference type="InterPro" id="IPR019734">
    <property type="entry name" value="TPR_rpt"/>
</dbReference>
<dbReference type="InterPro" id="IPR011990">
    <property type="entry name" value="TPR-like_helical_dom_sf"/>
</dbReference>
<evidence type="ECO:0000313" key="3">
    <source>
        <dbReference type="EMBL" id="NVD28132.1"/>
    </source>
</evidence>
<dbReference type="EMBL" id="JABWMH010000003">
    <property type="protein sequence ID" value="NVD28132.1"/>
    <property type="molecule type" value="Genomic_DNA"/>
</dbReference>
<name>A0ABX2N364_9SPHN</name>
<evidence type="ECO:0000256" key="1">
    <source>
        <dbReference type="ARBA" id="ARBA00022679"/>
    </source>
</evidence>
<sequence>MAGLSSDMIDDRDMLDQAVQAASEGDFARARTVAEEALEDGRGDPAAFHGFLGMICARSGELSAATQHLEQAHALRPQDITIACNLVSILMDQKREADALEVASAELMRRDESLRVARFRGFLAQNLEEFSAAVEAYELIVAQQPGDFECWNNLGNARAGLGEHEKAETALRRAIKIDPGAAPARLNLVSALEALDRFEEAEAELVRAIDEFPDESQLPYRLYIFYKAQLQQEEALAALLQASDRDPGSADIWLKLGIERGVLRQIGEAERAYRRAIELEPDVVDAYLGLAIQYEHSNREEELAPLIALAEANGVDDGALGFLRALEHRRAGQFAKGLEALSKVPAEIETERSAHIRATLLDRLGRSQEAFAAFEEAARLHEDNPTEPLRRAAELRHELSAELDLLTPEWISTWSPDKAGADRPDPIFLVGFPRSGTTLLDTILMGHPDATVLEEQPPLNIVDETIGGLARLPALETEDIARARGQYFAEVEKIGDVPASNLLIDKSPLFLQKVPLIQRLFPDARFILAMRHPCDVLLSCFMSNFRLNSAMSNFLRLEDAAQFYDLTFRHWQRSCELFPTNVHVVKYENLVEDVEAEVRPLFDFLGLEWRDQVLDHQRTAKARGLITTASYSQVTEPIYKRASGRWTRYRENLEPVLPVLEPWVRRYGYSL</sequence>
<dbReference type="SUPFAM" id="SSF52540">
    <property type="entry name" value="P-loop containing nucleoside triphosphate hydrolases"/>
    <property type="match status" value="1"/>
</dbReference>
<feature type="repeat" description="TPR" evidence="2">
    <location>
        <begin position="250"/>
        <end position="283"/>
    </location>
</feature>
<comment type="caution">
    <text evidence="3">The sequence shown here is derived from an EMBL/GenBank/DDBJ whole genome shotgun (WGS) entry which is preliminary data.</text>
</comment>
<dbReference type="SMART" id="SM00028">
    <property type="entry name" value="TPR"/>
    <property type="match status" value="6"/>
</dbReference>
<keyword evidence="4" id="KW-1185">Reference proteome</keyword>
<protein>
    <submittedName>
        <fullName evidence="3">Sulfotransferase</fullName>
    </submittedName>
</protein>
<proteinExistence type="predicted"/>
<dbReference type="PANTHER" id="PTHR12788">
    <property type="entry name" value="PROTEIN-TYROSINE SULFOTRANSFERASE 2"/>
    <property type="match status" value="1"/>
</dbReference>
<dbReference type="RefSeq" id="WP_176279667.1">
    <property type="nucleotide sequence ID" value="NZ_JABWMH010000003.1"/>
</dbReference>
<reference evidence="3 4" key="1">
    <citation type="submission" date="2020-06" db="EMBL/GenBank/DDBJ databases">
        <authorList>
            <person name="Kim S.-J."/>
            <person name="Park S.-J."/>
        </authorList>
    </citation>
    <scope>NUCLEOTIDE SEQUENCE [LARGE SCALE GENOMIC DNA]</scope>
    <source>
        <strain evidence="3 4">SW-151</strain>
    </source>
</reference>
<gene>
    <name evidence="3" type="ORF">HUO14_09470</name>
</gene>
<accession>A0ABX2N364</accession>
<keyword evidence="2" id="KW-0802">TPR repeat</keyword>
<dbReference type="PROSITE" id="PS50005">
    <property type="entry name" value="TPR"/>
    <property type="match status" value="2"/>
</dbReference>
<dbReference type="Proteomes" id="UP000652427">
    <property type="component" value="Unassembled WGS sequence"/>
</dbReference>
<evidence type="ECO:0000313" key="4">
    <source>
        <dbReference type="Proteomes" id="UP000652427"/>
    </source>
</evidence>
<dbReference type="InterPro" id="IPR026634">
    <property type="entry name" value="TPST-like"/>
</dbReference>
<keyword evidence="1" id="KW-0808">Transferase</keyword>
<dbReference type="InterPro" id="IPR027417">
    <property type="entry name" value="P-loop_NTPase"/>
</dbReference>
<dbReference type="Gene3D" id="1.25.40.10">
    <property type="entry name" value="Tetratricopeptide repeat domain"/>
    <property type="match status" value="3"/>
</dbReference>
<dbReference type="PANTHER" id="PTHR12788:SF10">
    <property type="entry name" value="PROTEIN-TYROSINE SULFOTRANSFERASE"/>
    <property type="match status" value="1"/>
</dbReference>
<dbReference type="Gene3D" id="3.40.50.300">
    <property type="entry name" value="P-loop containing nucleotide triphosphate hydrolases"/>
    <property type="match status" value="1"/>
</dbReference>
<dbReference type="SUPFAM" id="SSF48452">
    <property type="entry name" value="TPR-like"/>
    <property type="match status" value="2"/>
</dbReference>
<organism evidence="3 4">
    <name type="scientific">Parasphingorhabdus flavimaris</name>
    <dbReference type="NCBI Taxonomy" id="266812"/>
    <lineage>
        <taxon>Bacteria</taxon>
        <taxon>Pseudomonadati</taxon>
        <taxon>Pseudomonadota</taxon>
        <taxon>Alphaproteobacteria</taxon>
        <taxon>Sphingomonadales</taxon>
        <taxon>Sphingomonadaceae</taxon>
        <taxon>Parasphingorhabdus</taxon>
    </lineage>
</organism>
<dbReference type="Pfam" id="PF13469">
    <property type="entry name" value="Sulfotransfer_3"/>
    <property type="match status" value="1"/>
</dbReference>
<dbReference type="Pfam" id="PF14559">
    <property type="entry name" value="TPR_19"/>
    <property type="match status" value="1"/>
</dbReference>
<dbReference type="Pfam" id="PF13432">
    <property type="entry name" value="TPR_16"/>
    <property type="match status" value="2"/>
</dbReference>
<feature type="repeat" description="TPR" evidence="2">
    <location>
        <begin position="148"/>
        <end position="181"/>
    </location>
</feature>
<evidence type="ECO:0000256" key="2">
    <source>
        <dbReference type="PROSITE-ProRule" id="PRU00339"/>
    </source>
</evidence>